<accession>A0A1H0BB94</accession>
<protein>
    <recommendedName>
        <fullName evidence="4">Dihydroorotate dehydrogenase</fullName>
    </recommendedName>
</protein>
<dbReference type="OrthoDB" id="7863719at2"/>
<sequence>MAGTDRNDTRLETLFEAARGAAPKPSADLLARVLADAEAVQAAAAPVPRKSAPRLRWRQFVDAIGGWPAMAGLVSAGVAGLWLGISPPAALDDLGIAGAGTDEAVLVGMLPGVELALLALEEG</sequence>
<keyword evidence="1" id="KW-1133">Transmembrane helix</keyword>
<dbReference type="Proteomes" id="UP000324252">
    <property type="component" value="Unassembled WGS sequence"/>
</dbReference>
<evidence type="ECO:0000256" key="1">
    <source>
        <dbReference type="SAM" id="Phobius"/>
    </source>
</evidence>
<reference evidence="2 3" key="1">
    <citation type="submission" date="2016-11" db="EMBL/GenBank/DDBJ databases">
        <authorList>
            <person name="Varghese N."/>
            <person name="Submissions S."/>
        </authorList>
    </citation>
    <scope>NUCLEOTIDE SEQUENCE [LARGE SCALE GENOMIC DNA]</scope>
    <source>
        <strain evidence="2 3">DSM 29620</strain>
    </source>
</reference>
<organism evidence="2 3">
    <name type="scientific">Lutimaribacter pacificus</name>
    <dbReference type="NCBI Taxonomy" id="391948"/>
    <lineage>
        <taxon>Bacteria</taxon>
        <taxon>Pseudomonadati</taxon>
        <taxon>Pseudomonadota</taxon>
        <taxon>Alphaproteobacteria</taxon>
        <taxon>Rhodobacterales</taxon>
        <taxon>Roseobacteraceae</taxon>
        <taxon>Lutimaribacter</taxon>
    </lineage>
</organism>
<keyword evidence="3" id="KW-1185">Reference proteome</keyword>
<name>A0A1H0BB94_9RHOB</name>
<dbReference type="AlphaFoldDB" id="A0A1H0BB94"/>
<proteinExistence type="predicted"/>
<keyword evidence="1" id="KW-0812">Transmembrane</keyword>
<dbReference type="RefSeq" id="WP_149786419.1">
    <property type="nucleotide sequence ID" value="NZ_FNIO01000001.1"/>
</dbReference>
<evidence type="ECO:0000313" key="2">
    <source>
        <dbReference type="EMBL" id="SHJ58226.1"/>
    </source>
</evidence>
<feature type="transmembrane region" description="Helical" evidence="1">
    <location>
        <begin position="60"/>
        <end position="85"/>
    </location>
</feature>
<dbReference type="EMBL" id="FQZZ01000001">
    <property type="protein sequence ID" value="SHJ58226.1"/>
    <property type="molecule type" value="Genomic_DNA"/>
</dbReference>
<evidence type="ECO:0008006" key="4">
    <source>
        <dbReference type="Google" id="ProtNLM"/>
    </source>
</evidence>
<gene>
    <name evidence="2" type="ORF">SAMN05444142_101708</name>
</gene>
<keyword evidence="1" id="KW-0472">Membrane</keyword>
<evidence type="ECO:0000313" key="3">
    <source>
        <dbReference type="Proteomes" id="UP000324252"/>
    </source>
</evidence>